<dbReference type="GO" id="GO:1905515">
    <property type="term" value="P:non-motile cilium assembly"/>
    <property type="evidence" value="ECO:0007669"/>
    <property type="project" value="TreeGrafter"/>
</dbReference>
<feature type="compositionally biased region" description="Polar residues" evidence="2">
    <location>
        <begin position="1118"/>
        <end position="1143"/>
    </location>
</feature>
<sequence length="1646" mass="186229">MASGGGNPFRKPSATDPRQKSTWQRTASASDKDDNISLNSLPNDLRPNNWDFSDWKPSRTFDNSKRRKKGNPEREREQSLSQDSPPPSEQQHRTPSTYPRTRITPSTPTSQRVALETLKQQLTFSDNEEASLDGERNNERSVPIRRGRPPNFTRQDTSSTEGAGPRNDVSQQRGRNMASPNNVEDFFSEAGPNQGEIVGRLMQIRDYIKQANVMIDALNKSGNPQAHREDLGKLRKLADSLQEQENSYLGLLQQALTMKVENTAVDGRDDVPRPDSAEDRQSVDIDVKSESDETATERSPSASSRPRIEDKLGMSEDEDLDDGTSPFSNDRTLIPSRNYDQDNDVDEGDPEGDLMALRQQQELLQKLLQQKEQMTALKERQRSLIALQKDAEAKLNEARAYEGRREASMNSLGGQQPQRQNRPAADNIFANIESDGTPSSLQDIRQHFNLLRNELKETVSAGSRKVEKKDDRTRQSNPAVEAAANEAAAALDDNRSQLQNKLEELHEKKQKMDQLLQELQILRSERVEDIMNNGLQDNNSTSAAVPRTNSQMKISSSEAASQHAEATEHDAEDVLKMLEAEEKFRKLKEVKERLNQLKSLMSYYQTAEEDGNENDERAAYQGRLEQGSIPVNNEQLTEVPVEIIRAGRAVETRSDDDNESEKIQEKVKKLKAAKDKLKQLQDLVSMVQHSPDAAQLSLPENLMELAGSLDDGEYAEVMDKGTELSEGEIANDQEEERDTFYAAKMQEQMDELDELKSERQRLLNIQQELQTLNARFPSEVAEGDQERDAEPTHKRHKQSKQIPDEPEVEVVIAPVVTFSSNDEVYDKMRRQRMLREGTTTEKERSRSYYEERWLEEKLWKKSGRSDGAASADATMATWGGSTVDNMESITEDGVDGNQASDNDEVDDGYPSDGIVQVEEEEEEFDNETYTIENDVRQRRMARAGKTKQRTYPRSRTEPKGGARPKQRSFSKKQKKSRQRQENFRSAEDIIQDDEPASLQQQIDRLTNLCQSLLQRDTPGPIMQQSPAGYGYQQNPDIQQQFQQQQSLMMNQCLQQMCMQQMELQNLQRQLNIFTDPYGGDMRLRSLQSLPTDSRNMSPNLESRQQPFSVQVPQFPSSYYGNRQSNDSSPQMNNEGLLVNRSTYGQGSGKKASSGRSKNNYEQYYSSEKKEKSQKNVQERSQEFQDTPMPLLNFDEQRNRRKMNAGKDWSTASLASDSKHGSERPDREEEARRQGLSLRARQLLEDMYRPGLSAGISGAGFRENISIASTMSQAQESPGKDTRDSEDGVDLSLFEALREGIYAEVATLISQNENRPHFLIELFRELQKLNTDYLRQRALYAIRDVGSKFLTEQNNDTSVTAPAPAWINTDAVNQGSDTDDSTPSESIVTTDMDEIADVPQGRLTQLQNNMLLRGGSIANDAFDYIENADNDSSLSTPSNSYWENPFAQDSLGDTAINLNKALQKMRECEKKMASEEAKVKSLESARQNRELSEQYSSSAVDQGSDKESSVSSLSVSQQPKIDTQQVDRQIKSIMTEIIPVIKQHMDNVCSSELLTYIKRLVLSLTRQRDGSQYSRFYHTQLGSSLQDTLSKFEGRKMRDCGEDLLVDMSEVLFNELAFFKLMQGIVDVPSTSDQSQQTSPFKSSGTQ</sequence>
<feature type="compositionally biased region" description="Basic and acidic residues" evidence="2">
    <location>
        <begin position="1216"/>
        <end position="1232"/>
    </location>
</feature>
<feature type="compositionally biased region" description="Basic and acidic residues" evidence="2">
    <location>
        <begin position="1166"/>
        <end position="1182"/>
    </location>
</feature>
<evidence type="ECO:0000256" key="1">
    <source>
        <dbReference type="SAM" id="Coils"/>
    </source>
</evidence>
<keyword evidence="5" id="KW-1185">Reference proteome</keyword>
<feature type="region of interest" description="Disordered" evidence="2">
    <location>
        <begin position="1089"/>
        <end position="1233"/>
    </location>
</feature>
<dbReference type="PANTHER" id="PTHR14164:SF12">
    <property type="entry name" value="PERICENTRIOLAR MATERIAL 1 PROTEIN"/>
    <property type="match status" value="1"/>
</dbReference>
<name>A0A8B6DK06_MYTGA</name>
<accession>A0A8B6DK06</accession>
<dbReference type="GO" id="GO:0034451">
    <property type="term" value="C:centriolar satellite"/>
    <property type="evidence" value="ECO:0007669"/>
    <property type="project" value="TreeGrafter"/>
</dbReference>
<feature type="region of interest" description="Disordered" evidence="2">
    <location>
        <begin position="459"/>
        <end position="484"/>
    </location>
</feature>
<dbReference type="EMBL" id="UYJE01003559">
    <property type="protein sequence ID" value="VDI20306.1"/>
    <property type="molecule type" value="Genomic_DNA"/>
</dbReference>
<reference evidence="4" key="1">
    <citation type="submission" date="2018-11" db="EMBL/GenBank/DDBJ databases">
        <authorList>
            <person name="Alioto T."/>
            <person name="Alioto T."/>
        </authorList>
    </citation>
    <scope>NUCLEOTIDE SEQUENCE</scope>
</reference>
<feature type="coiled-coil region" evidence="1">
    <location>
        <begin position="354"/>
        <end position="384"/>
    </location>
</feature>
<keyword evidence="1" id="KW-0175">Coiled coil</keyword>
<feature type="region of interest" description="Disordered" evidence="2">
    <location>
        <begin position="533"/>
        <end position="569"/>
    </location>
</feature>
<dbReference type="InterPro" id="IPR031446">
    <property type="entry name" value="PCM1_C"/>
</dbReference>
<feature type="coiled-coil region" evidence="1">
    <location>
        <begin position="742"/>
        <end position="775"/>
    </location>
</feature>
<dbReference type="Proteomes" id="UP000596742">
    <property type="component" value="Unassembled WGS sequence"/>
</dbReference>
<evidence type="ECO:0000259" key="3">
    <source>
        <dbReference type="Pfam" id="PF15717"/>
    </source>
</evidence>
<feature type="non-terminal residue" evidence="4">
    <location>
        <position position="1646"/>
    </location>
</feature>
<feature type="compositionally biased region" description="Acidic residues" evidence="2">
    <location>
        <begin position="917"/>
        <end position="926"/>
    </location>
</feature>
<feature type="domain" description="Pericentriolar material 1 protein C-terminal" evidence="3">
    <location>
        <begin position="1288"/>
        <end position="1630"/>
    </location>
</feature>
<feature type="coiled-coil region" evidence="1">
    <location>
        <begin position="660"/>
        <end position="690"/>
    </location>
</feature>
<feature type="compositionally biased region" description="Polar residues" evidence="2">
    <location>
        <begin position="533"/>
        <end position="554"/>
    </location>
</feature>
<feature type="region of interest" description="Disordered" evidence="2">
    <location>
        <begin position="779"/>
        <end position="808"/>
    </location>
</feature>
<feature type="compositionally biased region" description="Acidic residues" evidence="2">
    <location>
        <begin position="341"/>
        <end position="351"/>
    </location>
</feature>
<feature type="compositionally biased region" description="Polar residues" evidence="2">
    <location>
        <begin position="152"/>
        <end position="161"/>
    </location>
</feature>
<feature type="compositionally biased region" description="Basic and acidic residues" evidence="2">
    <location>
        <begin position="266"/>
        <end position="291"/>
    </location>
</feature>
<dbReference type="GO" id="GO:0036064">
    <property type="term" value="C:ciliary basal body"/>
    <property type="evidence" value="ECO:0007669"/>
    <property type="project" value="TreeGrafter"/>
</dbReference>
<feature type="region of interest" description="Disordered" evidence="2">
    <location>
        <begin position="1"/>
        <end position="190"/>
    </location>
</feature>
<dbReference type="GO" id="GO:0071539">
    <property type="term" value="P:protein localization to centrosome"/>
    <property type="evidence" value="ECO:0007669"/>
    <property type="project" value="InterPro"/>
</dbReference>
<organism evidence="4 5">
    <name type="scientific">Mytilus galloprovincialis</name>
    <name type="common">Mediterranean mussel</name>
    <dbReference type="NCBI Taxonomy" id="29158"/>
    <lineage>
        <taxon>Eukaryota</taxon>
        <taxon>Metazoa</taxon>
        <taxon>Spiralia</taxon>
        <taxon>Lophotrochozoa</taxon>
        <taxon>Mollusca</taxon>
        <taxon>Bivalvia</taxon>
        <taxon>Autobranchia</taxon>
        <taxon>Pteriomorphia</taxon>
        <taxon>Mytilida</taxon>
        <taxon>Mytiloidea</taxon>
        <taxon>Mytilidae</taxon>
        <taxon>Mytilinae</taxon>
        <taxon>Mytilus</taxon>
    </lineage>
</organism>
<feature type="compositionally biased region" description="Basic and acidic residues" evidence="2">
    <location>
        <begin position="978"/>
        <end position="987"/>
    </location>
</feature>
<feature type="compositionally biased region" description="Low complexity" evidence="2">
    <location>
        <begin position="1104"/>
        <end position="1117"/>
    </location>
</feature>
<dbReference type="Pfam" id="PF15717">
    <property type="entry name" value="PCM1_C"/>
    <property type="match status" value="1"/>
</dbReference>
<feature type="compositionally biased region" description="Polar residues" evidence="2">
    <location>
        <begin position="879"/>
        <end position="888"/>
    </location>
</feature>
<dbReference type="PANTHER" id="PTHR14164">
    <property type="entry name" value="PERICENTRIOLAR MATERIAL 1-RELATED"/>
    <property type="match status" value="1"/>
</dbReference>
<dbReference type="GO" id="GO:0034454">
    <property type="term" value="P:microtubule anchoring at centrosome"/>
    <property type="evidence" value="ECO:0007669"/>
    <property type="project" value="InterPro"/>
</dbReference>
<comment type="caution">
    <text evidence="4">The sequence shown here is derived from an EMBL/GenBank/DDBJ whole genome shotgun (WGS) entry which is preliminary data.</text>
</comment>
<feature type="compositionally biased region" description="Basic and acidic residues" evidence="2">
    <location>
        <begin position="829"/>
        <end position="859"/>
    </location>
</feature>
<feature type="compositionally biased region" description="Low complexity" evidence="2">
    <location>
        <begin position="1148"/>
        <end position="1165"/>
    </location>
</feature>
<feature type="compositionally biased region" description="Basic residues" evidence="2">
    <location>
        <begin position="938"/>
        <end position="952"/>
    </location>
</feature>
<feature type="compositionally biased region" description="Basic and acidic residues" evidence="2">
    <location>
        <begin position="1477"/>
        <end position="1491"/>
    </location>
</feature>
<feature type="compositionally biased region" description="Polar residues" evidence="2">
    <location>
        <begin position="168"/>
        <end position="182"/>
    </location>
</feature>
<dbReference type="OrthoDB" id="2125770at2759"/>
<feature type="region of interest" description="Disordered" evidence="2">
    <location>
        <begin position="1477"/>
        <end position="1524"/>
    </location>
</feature>
<feature type="compositionally biased region" description="Basic and acidic residues" evidence="2">
    <location>
        <begin position="53"/>
        <end position="78"/>
    </location>
</feature>
<feature type="compositionally biased region" description="Polar residues" evidence="2">
    <location>
        <begin position="1089"/>
        <end position="1103"/>
    </location>
</feature>
<evidence type="ECO:0000313" key="5">
    <source>
        <dbReference type="Proteomes" id="UP000596742"/>
    </source>
</evidence>
<feature type="compositionally biased region" description="Low complexity" evidence="2">
    <location>
        <begin position="555"/>
        <end position="564"/>
    </location>
</feature>
<feature type="compositionally biased region" description="Polar residues" evidence="2">
    <location>
        <begin position="20"/>
        <end position="29"/>
    </location>
</feature>
<proteinExistence type="predicted"/>
<feature type="region of interest" description="Disordered" evidence="2">
    <location>
        <begin position="263"/>
        <end position="351"/>
    </location>
</feature>
<gene>
    <name evidence="4" type="ORF">MGAL_10B075933</name>
</gene>
<feature type="region of interest" description="Disordered" evidence="2">
    <location>
        <begin position="829"/>
        <end position="994"/>
    </location>
</feature>
<evidence type="ECO:0000256" key="2">
    <source>
        <dbReference type="SAM" id="MobiDB-lite"/>
    </source>
</evidence>
<protein>
    <submittedName>
        <fullName evidence="4">Pericentriolar material 1 protein</fullName>
    </submittedName>
</protein>
<feature type="compositionally biased region" description="Basic and acidic residues" evidence="2">
    <location>
        <begin position="464"/>
        <end position="474"/>
    </location>
</feature>
<feature type="compositionally biased region" description="Basic residues" evidence="2">
    <location>
        <begin position="962"/>
        <end position="977"/>
    </location>
</feature>
<evidence type="ECO:0000313" key="4">
    <source>
        <dbReference type="EMBL" id="VDI20306.1"/>
    </source>
</evidence>
<dbReference type="InterPro" id="IPR024138">
    <property type="entry name" value="Pericentriolar_Pcm1"/>
</dbReference>
<feature type="compositionally biased region" description="Low complexity" evidence="2">
    <location>
        <begin position="93"/>
        <end position="110"/>
    </location>
</feature>